<dbReference type="InterPro" id="IPR036938">
    <property type="entry name" value="PAP2/HPO_sf"/>
</dbReference>
<gene>
    <name evidence="4" type="ORF">EPA93_06545</name>
</gene>
<dbReference type="InterPro" id="IPR000326">
    <property type="entry name" value="PAP2/HPO"/>
</dbReference>
<dbReference type="SUPFAM" id="SSF48317">
    <property type="entry name" value="Acid phosphatase/Vanadium-dependent haloperoxidase"/>
    <property type="match status" value="1"/>
</dbReference>
<proteinExistence type="predicted"/>
<keyword evidence="2" id="KW-0472">Membrane</keyword>
<reference evidence="4 5" key="1">
    <citation type="submission" date="2019-01" db="EMBL/GenBank/DDBJ databases">
        <title>Ktedonosporobacter rubrisoli SCAWS-G2.</title>
        <authorList>
            <person name="Huang Y."/>
            <person name="Yan B."/>
        </authorList>
    </citation>
    <scope>NUCLEOTIDE SEQUENCE [LARGE SCALE GENOMIC DNA]</scope>
    <source>
        <strain evidence="4 5">SCAWS-G2</strain>
    </source>
</reference>
<dbReference type="KEGG" id="kbs:EPA93_06545"/>
<dbReference type="RefSeq" id="WP_129886278.1">
    <property type="nucleotide sequence ID" value="NZ_CP035758.1"/>
</dbReference>
<evidence type="ECO:0000256" key="1">
    <source>
        <dbReference type="SAM" id="MobiDB-lite"/>
    </source>
</evidence>
<feature type="transmembrane region" description="Helical" evidence="2">
    <location>
        <begin position="215"/>
        <end position="235"/>
    </location>
</feature>
<feature type="transmembrane region" description="Helical" evidence="2">
    <location>
        <begin position="93"/>
        <end position="114"/>
    </location>
</feature>
<evidence type="ECO:0000313" key="5">
    <source>
        <dbReference type="Proteomes" id="UP000290365"/>
    </source>
</evidence>
<dbReference type="Proteomes" id="UP000290365">
    <property type="component" value="Chromosome"/>
</dbReference>
<feature type="domain" description="Phosphatidic acid phosphatase type 2/haloperoxidase" evidence="3">
    <location>
        <begin position="171"/>
        <end position="256"/>
    </location>
</feature>
<name>A0A4V0YYB9_KTERU</name>
<keyword evidence="5" id="KW-1185">Reference proteome</keyword>
<keyword evidence="2" id="KW-1133">Transmembrane helix</keyword>
<evidence type="ECO:0000259" key="3">
    <source>
        <dbReference type="Pfam" id="PF01569"/>
    </source>
</evidence>
<accession>A0A4V0YYB9</accession>
<evidence type="ECO:0000313" key="4">
    <source>
        <dbReference type="EMBL" id="QBD75681.1"/>
    </source>
</evidence>
<feature type="transmembrane region" description="Helical" evidence="2">
    <location>
        <begin position="241"/>
        <end position="261"/>
    </location>
</feature>
<feature type="transmembrane region" description="Helical" evidence="2">
    <location>
        <begin position="69"/>
        <end position="86"/>
    </location>
</feature>
<organism evidence="4 5">
    <name type="scientific">Ktedonosporobacter rubrisoli</name>
    <dbReference type="NCBI Taxonomy" id="2509675"/>
    <lineage>
        <taxon>Bacteria</taxon>
        <taxon>Bacillati</taxon>
        <taxon>Chloroflexota</taxon>
        <taxon>Ktedonobacteria</taxon>
        <taxon>Ktedonobacterales</taxon>
        <taxon>Ktedonosporobacteraceae</taxon>
        <taxon>Ktedonosporobacter</taxon>
    </lineage>
</organism>
<feature type="transmembrane region" description="Helical" evidence="2">
    <location>
        <begin position="12"/>
        <end position="33"/>
    </location>
</feature>
<sequence>MATLWKRRPAAYIWFSLALLLFLLFLAYTIAFVSGSLNTSTIQIEQWLLLRPLSRIDCTLRVWRNTGEALLSLFCFFLLGLSFIFLKYRKRVLIFLFLLLLVGFAIEISGKYSLAQSYPDGMRTAMSKLGCPQLDYSPTSTRIATALGMWWKIPEVPQDAIDQAQDASHQQAVLDLDSDQHGYPSGRALRACFFWLILSWLFWRHTPIRFLKIPLAILMIVIACIGAFLQFYIGIHFITETISACLVGTMLACCMIGLLLLNERKPPASNTTAPPPFTDDVRRTSALPISQD</sequence>
<dbReference type="Gene3D" id="1.20.144.10">
    <property type="entry name" value="Phosphatidic acid phosphatase type 2/haloperoxidase"/>
    <property type="match status" value="1"/>
</dbReference>
<evidence type="ECO:0000256" key="2">
    <source>
        <dbReference type="SAM" id="Phobius"/>
    </source>
</evidence>
<feature type="region of interest" description="Disordered" evidence="1">
    <location>
        <begin position="269"/>
        <end position="292"/>
    </location>
</feature>
<keyword evidence="2" id="KW-0812">Transmembrane</keyword>
<protein>
    <submittedName>
        <fullName evidence="4">Phosphatase PAP2 family protein</fullName>
    </submittedName>
</protein>
<dbReference type="Pfam" id="PF01569">
    <property type="entry name" value="PAP2"/>
    <property type="match status" value="1"/>
</dbReference>
<dbReference type="AlphaFoldDB" id="A0A4V0YYB9"/>
<dbReference type="OrthoDB" id="154988at2"/>
<feature type="transmembrane region" description="Helical" evidence="2">
    <location>
        <begin position="187"/>
        <end position="203"/>
    </location>
</feature>
<dbReference type="EMBL" id="CP035758">
    <property type="protein sequence ID" value="QBD75681.1"/>
    <property type="molecule type" value="Genomic_DNA"/>
</dbReference>